<evidence type="ECO:0000313" key="12">
    <source>
        <dbReference type="WBParaSite" id="EEL_0000534601-mRNA-1"/>
    </source>
</evidence>
<evidence type="ECO:0000313" key="11">
    <source>
        <dbReference type="Proteomes" id="UP000050640"/>
    </source>
</evidence>
<accession>A0A0R3RTN9</accession>
<comment type="pathway">
    <text evidence="9">Protein modification; protein glycosylation.</text>
</comment>
<feature type="transmembrane region" description="Helical" evidence="9">
    <location>
        <begin position="92"/>
        <end position="111"/>
    </location>
</feature>
<evidence type="ECO:0000256" key="9">
    <source>
        <dbReference type="RuleBase" id="RU367081"/>
    </source>
</evidence>
<dbReference type="GO" id="GO:0003865">
    <property type="term" value="F:3-oxo-5-alpha-steroid 4-dehydrogenase activity"/>
    <property type="evidence" value="ECO:0007669"/>
    <property type="project" value="TreeGrafter"/>
</dbReference>
<evidence type="ECO:0000256" key="6">
    <source>
        <dbReference type="ARBA" id="ARBA00046320"/>
    </source>
</evidence>
<organism evidence="11 12">
    <name type="scientific">Elaeophora elaphi</name>
    <dbReference type="NCBI Taxonomy" id="1147741"/>
    <lineage>
        <taxon>Eukaryota</taxon>
        <taxon>Metazoa</taxon>
        <taxon>Ecdysozoa</taxon>
        <taxon>Nematoda</taxon>
        <taxon>Chromadorea</taxon>
        <taxon>Rhabditida</taxon>
        <taxon>Spirurina</taxon>
        <taxon>Spiruromorpha</taxon>
        <taxon>Filarioidea</taxon>
        <taxon>Onchocercidae</taxon>
        <taxon>Elaeophora</taxon>
    </lineage>
</organism>
<evidence type="ECO:0000256" key="3">
    <source>
        <dbReference type="ARBA" id="ARBA00022692"/>
    </source>
</evidence>
<dbReference type="InterPro" id="IPR039698">
    <property type="entry name" value="Dfg10/SRD5A3"/>
</dbReference>
<dbReference type="GO" id="GO:0016095">
    <property type="term" value="P:polyprenol catabolic process"/>
    <property type="evidence" value="ECO:0007669"/>
    <property type="project" value="UniProtKB-UniRule"/>
</dbReference>
<dbReference type="GO" id="GO:0006488">
    <property type="term" value="P:dolichol-linked oligosaccharide biosynthetic process"/>
    <property type="evidence" value="ECO:0007669"/>
    <property type="project" value="UniProtKB-UniRule"/>
</dbReference>
<keyword evidence="9" id="KW-0521">NADP</keyword>
<feature type="transmembrane region" description="Helical" evidence="9">
    <location>
        <begin position="6"/>
        <end position="28"/>
    </location>
</feature>
<dbReference type="GO" id="GO:0102389">
    <property type="term" value="F:polyprenol reductase activity"/>
    <property type="evidence" value="ECO:0007669"/>
    <property type="project" value="UniProtKB-UniRule"/>
</dbReference>
<comment type="subcellular location">
    <subcellularLocation>
        <location evidence="1">Endomembrane system</location>
        <topology evidence="1">Multi-pass membrane protein</topology>
    </subcellularLocation>
    <subcellularLocation>
        <location evidence="9">Endoplasmic reticulum membrane</location>
    </subcellularLocation>
</comment>
<dbReference type="EC" id="1.3.1.94" evidence="2 9"/>
<keyword evidence="9" id="KW-0256">Endoplasmic reticulum</keyword>
<comment type="catalytic activity">
    <reaction evidence="8 9">
        <text>a di-trans,poly-cis-dolichal + NADP(+) = a di-trans,poly-cis-polyprenal + NADPH + H(+)</text>
        <dbReference type="Rhea" id="RHEA:80727"/>
        <dbReference type="Rhea" id="RHEA-COMP:19536"/>
        <dbReference type="Rhea" id="RHEA-COMP:19537"/>
        <dbReference type="ChEBI" id="CHEBI:15378"/>
        <dbReference type="ChEBI" id="CHEBI:57783"/>
        <dbReference type="ChEBI" id="CHEBI:58349"/>
        <dbReference type="ChEBI" id="CHEBI:231623"/>
        <dbReference type="ChEBI" id="CHEBI:231637"/>
        <dbReference type="EC" id="1.3.1.94"/>
    </reaction>
    <physiologicalReaction direction="right-to-left" evidence="8 9">
        <dbReference type="Rhea" id="RHEA:80729"/>
    </physiologicalReaction>
</comment>
<evidence type="ECO:0000256" key="8">
    <source>
        <dbReference type="ARBA" id="ARBA00049427"/>
    </source>
</evidence>
<feature type="transmembrane region" description="Helical" evidence="9">
    <location>
        <begin position="65"/>
        <end position="86"/>
    </location>
</feature>
<dbReference type="STRING" id="1147741.A0A0R3RTN9"/>
<dbReference type="PANTHER" id="PTHR14624">
    <property type="entry name" value="DFG10 PROTEIN"/>
    <property type="match status" value="1"/>
</dbReference>
<evidence type="ECO:0000256" key="2">
    <source>
        <dbReference type="ARBA" id="ARBA00012522"/>
    </source>
</evidence>
<evidence type="ECO:0000256" key="5">
    <source>
        <dbReference type="ARBA" id="ARBA00023136"/>
    </source>
</evidence>
<feature type="transmembrane region" description="Helical" evidence="9">
    <location>
        <begin position="131"/>
        <end position="152"/>
    </location>
</feature>
<evidence type="ECO:0000256" key="7">
    <source>
        <dbReference type="ARBA" id="ARBA00047186"/>
    </source>
</evidence>
<dbReference type="AlphaFoldDB" id="A0A0R3RTN9"/>
<dbReference type="Proteomes" id="UP000050640">
    <property type="component" value="Unplaced"/>
</dbReference>
<keyword evidence="11" id="KW-1185">Reference proteome</keyword>
<dbReference type="Pfam" id="PF02544">
    <property type="entry name" value="Steroid_dh"/>
    <property type="match status" value="1"/>
</dbReference>
<proteinExistence type="inferred from homology"/>
<comment type="similarity">
    <text evidence="6 9">Belongs to the steroid 5-alpha reductase family. Polyprenal reductase subfamily.</text>
</comment>
<dbReference type="GO" id="GO:0005789">
    <property type="term" value="C:endoplasmic reticulum membrane"/>
    <property type="evidence" value="ECO:0007669"/>
    <property type="project" value="UniProtKB-SubCell"/>
</dbReference>
<dbReference type="WBParaSite" id="EEL_0000534601-mRNA-1">
    <property type="protein sequence ID" value="EEL_0000534601-mRNA-1"/>
    <property type="gene ID" value="EEL_0000534601"/>
</dbReference>
<dbReference type="UniPathway" id="UPA00378"/>
<evidence type="ECO:0000259" key="10">
    <source>
        <dbReference type="Pfam" id="PF02544"/>
    </source>
</evidence>
<dbReference type="InterPro" id="IPR001104">
    <property type="entry name" value="3-oxo-5_a-steroid_4-DH_C"/>
</dbReference>
<dbReference type="PANTHER" id="PTHR14624:SF0">
    <property type="entry name" value="POLYPRENOL REDUCTASE"/>
    <property type="match status" value="1"/>
</dbReference>
<keyword evidence="3 9" id="KW-0812">Transmembrane</keyword>
<keyword evidence="5 9" id="KW-0472">Membrane</keyword>
<dbReference type="Gene3D" id="1.20.120.1630">
    <property type="match status" value="1"/>
</dbReference>
<comment type="function">
    <text evidence="9">Plays a key role in early steps of protein N-linked glycosylation by being involved in the conversion of polyprenol into dolichol. Acts as a polyprenal reductase that mediates the reduction of polyprenal into dolichal in a NADP-dependent mechanism. Dolichols are required for the synthesis of dolichol-linked monosaccharides and the oligosaccharide precursor used for N-glycosylation.</text>
</comment>
<sequence>MSFSLYQICVAYWLACTTVIYVLGLLITHEAGKSETIMSFVYFGKFRKDYNFKNWLRMIEIPKRLFWTFYLIAFITILFAFVDIIVGGRLRYNGNIIFISVGLLLYLTHILRRLYECLYVSIFSDSNMNILHFLLGITFYPLCVCSQLLSFTSNKKAEINILSISLYVVLTIAIFMVQIQQHQCFVLLAQLRFRGGLNANNVHVAPRGGLFEYCLSPHYLFEIIIYFLFALVYQLSIPMLLCFLFVTVNQTIAALLNQKWYQRHFRAYSSSRKALIPYVL</sequence>
<feature type="transmembrane region" description="Helical" evidence="9">
    <location>
        <begin position="164"/>
        <end position="189"/>
    </location>
</feature>
<protein>
    <recommendedName>
        <fullName evidence="7 9">Polyprenal reductase</fullName>
        <ecNumber evidence="2 9">1.3.1.94</ecNumber>
    </recommendedName>
</protein>
<evidence type="ECO:0000256" key="4">
    <source>
        <dbReference type="ARBA" id="ARBA00022989"/>
    </source>
</evidence>
<keyword evidence="9" id="KW-0560">Oxidoreductase</keyword>
<evidence type="ECO:0000256" key="1">
    <source>
        <dbReference type="ARBA" id="ARBA00004127"/>
    </source>
</evidence>
<dbReference type="PROSITE" id="PS50244">
    <property type="entry name" value="S5A_REDUCTASE"/>
    <property type="match status" value="1"/>
</dbReference>
<reference evidence="12" key="1">
    <citation type="submission" date="2017-02" db="UniProtKB">
        <authorList>
            <consortium name="WormBaseParasite"/>
        </authorList>
    </citation>
    <scope>IDENTIFICATION</scope>
</reference>
<name>A0A0R3RTN9_9BILA</name>
<keyword evidence="4 9" id="KW-1133">Transmembrane helix</keyword>
<dbReference type="GO" id="GO:0160198">
    <property type="term" value="F:polyprenal reductase activity"/>
    <property type="evidence" value="ECO:0007669"/>
    <property type="project" value="UniProtKB-EC"/>
</dbReference>
<feature type="domain" description="3-oxo-5-alpha-steroid 4-dehydrogenase C-terminal" evidence="10">
    <location>
        <begin position="129"/>
        <end position="280"/>
    </location>
</feature>